<dbReference type="InterPro" id="IPR043779">
    <property type="entry name" value="DUF5721"/>
</dbReference>
<dbReference type="Pfam" id="PF18988">
    <property type="entry name" value="DUF5721"/>
    <property type="match status" value="1"/>
</dbReference>
<protein>
    <submittedName>
        <fullName evidence="1">Uncharacterized protein</fullName>
    </submittedName>
</protein>
<gene>
    <name evidence="1" type="ORF">IAA07_05810</name>
</gene>
<evidence type="ECO:0000313" key="1">
    <source>
        <dbReference type="EMBL" id="HJA71084.1"/>
    </source>
</evidence>
<comment type="caution">
    <text evidence="1">The sequence shown here is derived from an EMBL/GenBank/DDBJ whole genome shotgun (WGS) entry which is preliminary data.</text>
</comment>
<dbReference type="Proteomes" id="UP000823900">
    <property type="component" value="Unassembled WGS sequence"/>
</dbReference>
<reference evidence="1" key="1">
    <citation type="journal article" date="2021" name="PeerJ">
        <title>Extensive microbial diversity within the chicken gut microbiome revealed by metagenomics and culture.</title>
        <authorList>
            <person name="Gilroy R."/>
            <person name="Ravi A."/>
            <person name="Getino M."/>
            <person name="Pursley I."/>
            <person name="Horton D.L."/>
            <person name="Alikhan N.F."/>
            <person name="Baker D."/>
            <person name="Gharbi K."/>
            <person name="Hall N."/>
            <person name="Watson M."/>
            <person name="Adriaenssens E.M."/>
            <person name="Foster-Nyarko E."/>
            <person name="Jarju S."/>
            <person name="Secka A."/>
            <person name="Antonio M."/>
            <person name="Oren A."/>
            <person name="Chaudhuri R.R."/>
            <person name="La Ragione R."/>
            <person name="Hildebrand F."/>
            <person name="Pallen M.J."/>
        </authorList>
    </citation>
    <scope>NUCLEOTIDE SEQUENCE</scope>
    <source>
        <strain evidence="1">CHK178-16964</strain>
    </source>
</reference>
<evidence type="ECO:0000313" key="2">
    <source>
        <dbReference type="Proteomes" id="UP000823900"/>
    </source>
</evidence>
<organism evidence="1 2">
    <name type="scientific">Candidatus Lachnoclostridium stercoravium</name>
    <dbReference type="NCBI Taxonomy" id="2838633"/>
    <lineage>
        <taxon>Bacteria</taxon>
        <taxon>Bacillati</taxon>
        <taxon>Bacillota</taxon>
        <taxon>Clostridia</taxon>
        <taxon>Lachnospirales</taxon>
        <taxon>Lachnospiraceae</taxon>
    </lineage>
</organism>
<name>A0A9D2HIF3_9FIRM</name>
<accession>A0A9D2HIF3</accession>
<dbReference type="AlphaFoldDB" id="A0A9D2HIF3"/>
<sequence length="161" mass="18708">MTAFQIEDIRGFTSQLFVKETFDSFLLKEAKVVTYNSFSIDGRIRHGYFTEEELEENQIEEYSYWRTIRPICFSLIRGKRLPESFHIILKLAPKDVCKVAGQSGGAVRGEDIEGMYLNIRYENRELACITGLSMKTFTMDKTMDGLWDETVKEFFRSKGIV</sequence>
<proteinExistence type="predicted"/>
<reference evidence="1" key="2">
    <citation type="submission" date="2021-04" db="EMBL/GenBank/DDBJ databases">
        <authorList>
            <person name="Gilroy R."/>
        </authorList>
    </citation>
    <scope>NUCLEOTIDE SEQUENCE</scope>
    <source>
        <strain evidence="1">CHK178-16964</strain>
    </source>
</reference>
<dbReference type="EMBL" id="DWZA01000053">
    <property type="protein sequence ID" value="HJA71084.1"/>
    <property type="molecule type" value="Genomic_DNA"/>
</dbReference>